<accession>A0AAD9DCX0</accession>
<evidence type="ECO:0000256" key="2">
    <source>
        <dbReference type="SAM" id="SignalP"/>
    </source>
</evidence>
<organism evidence="3 4">
    <name type="scientific">Skeletonema marinoi</name>
    <dbReference type="NCBI Taxonomy" id="267567"/>
    <lineage>
        <taxon>Eukaryota</taxon>
        <taxon>Sar</taxon>
        <taxon>Stramenopiles</taxon>
        <taxon>Ochrophyta</taxon>
        <taxon>Bacillariophyta</taxon>
        <taxon>Coscinodiscophyceae</taxon>
        <taxon>Thalassiosirophycidae</taxon>
        <taxon>Thalassiosirales</taxon>
        <taxon>Skeletonemataceae</taxon>
        <taxon>Skeletonema</taxon>
        <taxon>Skeletonema marinoi-dohrnii complex</taxon>
    </lineage>
</organism>
<dbReference type="AlphaFoldDB" id="A0AAD9DCX0"/>
<feature type="chain" id="PRO_5041972125" evidence="2">
    <location>
        <begin position="20"/>
        <end position="140"/>
    </location>
</feature>
<dbReference type="Proteomes" id="UP001224775">
    <property type="component" value="Unassembled WGS sequence"/>
</dbReference>
<feature type="compositionally biased region" description="Low complexity" evidence="1">
    <location>
        <begin position="115"/>
        <end position="126"/>
    </location>
</feature>
<evidence type="ECO:0000313" key="4">
    <source>
        <dbReference type="Proteomes" id="UP001224775"/>
    </source>
</evidence>
<comment type="caution">
    <text evidence="3">The sequence shown here is derived from an EMBL/GenBank/DDBJ whole genome shotgun (WGS) entry which is preliminary data.</text>
</comment>
<reference evidence="3" key="1">
    <citation type="submission" date="2023-06" db="EMBL/GenBank/DDBJ databases">
        <title>Survivors Of The Sea: Transcriptome response of Skeletonema marinoi to long-term dormancy.</title>
        <authorList>
            <person name="Pinder M.I.M."/>
            <person name="Kourtchenko O."/>
            <person name="Robertson E.K."/>
            <person name="Larsson T."/>
            <person name="Maumus F."/>
            <person name="Osuna-Cruz C.M."/>
            <person name="Vancaester E."/>
            <person name="Stenow R."/>
            <person name="Vandepoele K."/>
            <person name="Ploug H."/>
            <person name="Bruchert V."/>
            <person name="Godhe A."/>
            <person name="Topel M."/>
        </authorList>
    </citation>
    <scope>NUCLEOTIDE SEQUENCE</scope>
    <source>
        <strain evidence="3">R05AC</strain>
    </source>
</reference>
<evidence type="ECO:0000256" key="1">
    <source>
        <dbReference type="SAM" id="MobiDB-lite"/>
    </source>
</evidence>
<feature type="signal peptide" evidence="2">
    <location>
        <begin position="1"/>
        <end position="19"/>
    </location>
</feature>
<dbReference type="EMBL" id="JATAAI010000014">
    <property type="protein sequence ID" value="KAK1741148.1"/>
    <property type="molecule type" value="Genomic_DNA"/>
</dbReference>
<evidence type="ECO:0000313" key="3">
    <source>
        <dbReference type="EMBL" id="KAK1741148.1"/>
    </source>
</evidence>
<sequence length="140" mass="15946">MTKILVVTLHLWFLSTAAATSKSSFSPPLRSSSFVAPFTRPARLLSDHAAHPTLSDEATTPQQSMDVRELMYLLEETYPSSHTAPTDANNKGNKHKRQQWARTRNYLYQYRANLSRSTTSSSSTEPTTKKRKRRHEIEAH</sequence>
<feature type="compositionally biased region" description="Polar residues" evidence="1">
    <location>
        <begin position="78"/>
        <end position="91"/>
    </location>
</feature>
<gene>
    <name evidence="3" type="ORF">QTG54_008400</name>
</gene>
<feature type="region of interest" description="Disordered" evidence="1">
    <location>
        <begin position="78"/>
        <end position="140"/>
    </location>
</feature>
<keyword evidence="2" id="KW-0732">Signal</keyword>
<proteinExistence type="predicted"/>
<name>A0AAD9DCX0_9STRA</name>
<protein>
    <submittedName>
        <fullName evidence="3">Uncharacterized protein</fullName>
    </submittedName>
</protein>
<keyword evidence="4" id="KW-1185">Reference proteome</keyword>